<gene>
    <name evidence="1" type="ORF">BJG266_LOCUS43827</name>
    <name evidence="2" type="ORF">QVE165_LOCUS60761</name>
</gene>
<accession>A0A816E4Z5</accession>
<name>A0A816E4Z5_9BILA</name>
<dbReference type="AlphaFoldDB" id="A0A816E4Z5"/>
<evidence type="ECO:0000313" key="1">
    <source>
        <dbReference type="EMBL" id="CAF1512946.1"/>
    </source>
</evidence>
<organism evidence="2 3">
    <name type="scientific">Adineta steineri</name>
    <dbReference type="NCBI Taxonomy" id="433720"/>
    <lineage>
        <taxon>Eukaryota</taxon>
        <taxon>Metazoa</taxon>
        <taxon>Spiralia</taxon>
        <taxon>Gnathifera</taxon>
        <taxon>Rotifera</taxon>
        <taxon>Eurotatoria</taxon>
        <taxon>Bdelloidea</taxon>
        <taxon>Adinetida</taxon>
        <taxon>Adinetidae</taxon>
        <taxon>Adineta</taxon>
    </lineage>
</organism>
<evidence type="ECO:0000313" key="2">
    <source>
        <dbReference type="EMBL" id="CAF1647803.1"/>
    </source>
</evidence>
<dbReference type="EMBL" id="CAJNOI010003290">
    <property type="protein sequence ID" value="CAF1512946.1"/>
    <property type="molecule type" value="Genomic_DNA"/>
</dbReference>
<proteinExistence type="predicted"/>
<dbReference type="Proteomes" id="UP000663832">
    <property type="component" value="Unassembled WGS sequence"/>
</dbReference>
<evidence type="ECO:0000313" key="3">
    <source>
        <dbReference type="Proteomes" id="UP000663832"/>
    </source>
</evidence>
<dbReference type="EMBL" id="CAJNOM010003638">
    <property type="protein sequence ID" value="CAF1647803.1"/>
    <property type="molecule type" value="Genomic_DNA"/>
</dbReference>
<keyword evidence="3" id="KW-1185">Reference proteome</keyword>
<sequence>MDYEGATLDLWLKQETQTSATKSLQEKLNKMTNILDEGTTRLATAMQNKRFGDIEIPEVLMTTAFKTKLIDNNENLNRLRKYTL</sequence>
<protein>
    <submittedName>
        <fullName evidence="2">Uncharacterized protein</fullName>
    </submittedName>
</protein>
<comment type="caution">
    <text evidence="2">The sequence shown here is derived from an EMBL/GenBank/DDBJ whole genome shotgun (WGS) entry which is preliminary data.</text>
</comment>
<reference evidence="2" key="1">
    <citation type="submission" date="2021-02" db="EMBL/GenBank/DDBJ databases">
        <authorList>
            <person name="Nowell W R."/>
        </authorList>
    </citation>
    <scope>NUCLEOTIDE SEQUENCE</scope>
</reference>
<dbReference type="OrthoDB" id="10175200at2759"/>
<dbReference type="Proteomes" id="UP000663877">
    <property type="component" value="Unassembled WGS sequence"/>
</dbReference>